<dbReference type="InterPro" id="IPR016790">
    <property type="entry name" value="Thiol_ester_hydratase_Rv0216"/>
</dbReference>
<comment type="caution">
    <text evidence="1">The sequence shown here is derived from an EMBL/GenBank/DDBJ whole genome shotgun (WGS) entry which is preliminary data.</text>
</comment>
<gene>
    <name evidence="1" type="ORF">R4198_16170</name>
</gene>
<dbReference type="InterPro" id="IPR052342">
    <property type="entry name" value="MCH/BMMD"/>
</dbReference>
<reference evidence="1 2" key="1">
    <citation type="submission" date="2023-10" db="EMBL/GenBank/DDBJ databases">
        <title>Development of a sustainable strategy for remediation of hydrocarbon-contaminated territories based on the waste exchange concept.</title>
        <authorList>
            <person name="Krivoruchko A."/>
        </authorList>
    </citation>
    <scope>NUCLEOTIDE SEQUENCE [LARGE SCALE GENOMIC DNA]</scope>
    <source>
        <strain evidence="1 2">IEGM 1236</strain>
    </source>
</reference>
<evidence type="ECO:0000313" key="1">
    <source>
        <dbReference type="EMBL" id="MDV7135240.1"/>
    </source>
</evidence>
<dbReference type="PANTHER" id="PTHR43664">
    <property type="entry name" value="MONOAMINE OXIDASE-RELATED"/>
    <property type="match status" value="1"/>
</dbReference>
<dbReference type="EMBL" id="JAWLUM010000002">
    <property type="protein sequence ID" value="MDV7135240.1"/>
    <property type="molecule type" value="Genomic_DNA"/>
</dbReference>
<evidence type="ECO:0000313" key="2">
    <source>
        <dbReference type="Proteomes" id="UP001185792"/>
    </source>
</evidence>
<dbReference type="SUPFAM" id="SSF54637">
    <property type="entry name" value="Thioesterase/thiol ester dehydrase-isomerase"/>
    <property type="match status" value="2"/>
</dbReference>
<dbReference type="PIRSF" id="PIRSF021494">
    <property type="entry name" value="Rv0216_prd"/>
    <property type="match status" value="1"/>
</dbReference>
<organism evidence="1 2">
    <name type="scientific">Williamsia marianensis</name>
    <dbReference type="NCBI Taxonomy" id="85044"/>
    <lineage>
        <taxon>Bacteria</taxon>
        <taxon>Bacillati</taxon>
        <taxon>Actinomycetota</taxon>
        <taxon>Actinomycetes</taxon>
        <taxon>Mycobacteriales</taxon>
        <taxon>Nocardiaceae</taxon>
        <taxon>Williamsia</taxon>
    </lineage>
</organism>
<dbReference type="CDD" id="cd03451">
    <property type="entry name" value="FkbR2"/>
    <property type="match status" value="1"/>
</dbReference>
<dbReference type="RefSeq" id="WP_317713680.1">
    <property type="nucleotide sequence ID" value="NZ_JAWLUM010000002.1"/>
</dbReference>
<protein>
    <submittedName>
        <fullName evidence="1">MaoC family dehydratase</fullName>
    </submittedName>
</protein>
<dbReference type="Gene3D" id="3.10.129.10">
    <property type="entry name" value="Hotdog Thioesterase"/>
    <property type="match status" value="2"/>
</dbReference>
<name>A0ABU4EVF4_WILMA</name>
<dbReference type="Proteomes" id="UP001185792">
    <property type="component" value="Unassembled WGS sequence"/>
</dbReference>
<proteinExistence type="predicted"/>
<accession>A0ABU4EVF4</accession>
<sequence>MAQETETMAELDLSSAIAVGGPYFDELSLGQVFDTAPSMTLTSGAAALHQAILGDRLRLALDAHLSEKVTGRPNPLAHPGLVCDVAIGQSTLATHHVKANLFYRGLRFHSFPYIGDTLSTRTEVVGLRANSVKPGRRPTGLAALRMETTDQDGRKVLDFYRCAMIPLSDEPKNDRPVPADDLGLIGADSQASLSVPERWNLSALTPSAPRWTAARSGTTFSSSADVVSSAPELARLTLNIAATHHDYRANGGRRLVYGGHTIGIALAQATRALPNLVTVLGWQSCDHLGPVHEGDTITSQLQVESCESIGGGAAVLRLRSIAYVVPGDTGGESEQPGTGVPVLDWRFTALTT</sequence>
<dbReference type="PANTHER" id="PTHR43664:SF1">
    <property type="entry name" value="BETA-METHYLMALYL-COA DEHYDRATASE"/>
    <property type="match status" value="1"/>
</dbReference>
<dbReference type="InterPro" id="IPR029069">
    <property type="entry name" value="HotDog_dom_sf"/>
</dbReference>
<keyword evidence="2" id="KW-1185">Reference proteome</keyword>